<gene>
    <name evidence="1" type="ORF">HE1_00185</name>
</gene>
<dbReference type="EMBL" id="BAUP01000037">
    <property type="protein sequence ID" value="GAJ45875.1"/>
    <property type="molecule type" value="Genomic_DNA"/>
</dbReference>
<sequence length="54" mass="6430">MQMNLSSRAETFKTFVLIDQRKVQHPALIHKMNSPPSIKSKLERVRRFFKRTSN</sequence>
<comment type="caution">
    <text evidence="1">The sequence shown here is derived from an EMBL/GenBank/DDBJ whole genome shotgun (WGS) entry which is preliminary data.</text>
</comment>
<keyword evidence="2" id="KW-1185">Reference proteome</keyword>
<name>A0A023DY40_9PROT</name>
<evidence type="ECO:0000313" key="2">
    <source>
        <dbReference type="Proteomes" id="UP000024842"/>
    </source>
</evidence>
<accession>A0A023DY40</accession>
<dbReference type="Proteomes" id="UP000024842">
    <property type="component" value="Unassembled WGS sequence"/>
</dbReference>
<evidence type="ECO:0000313" key="1">
    <source>
        <dbReference type="EMBL" id="GAJ45875.1"/>
    </source>
</evidence>
<reference evidence="1 2" key="1">
    <citation type="journal article" date="2014" name="FEMS Microbiol. Lett.">
        <title>Draft genome sequences of three Holospora species (Holospora obtusa, Holospora undulata, and Holospora elegans), endonuclear symbiotic bacteria of the ciliate Paramecium caudatum.</title>
        <authorList>
            <person name="Dohra H."/>
            <person name="Tanaka K."/>
            <person name="Suzuki T."/>
            <person name="Fujishima M."/>
            <person name="Suzuki H."/>
        </authorList>
    </citation>
    <scope>NUCLEOTIDE SEQUENCE [LARGE SCALE GENOMIC DNA]</scope>
    <source>
        <strain evidence="1 2">E1</strain>
    </source>
</reference>
<organism evidence="1 2">
    <name type="scientific">Holospora elegans E1</name>
    <dbReference type="NCBI Taxonomy" id="1427503"/>
    <lineage>
        <taxon>Bacteria</taxon>
        <taxon>Pseudomonadati</taxon>
        <taxon>Pseudomonadota</taxon>
        <taxon>Alphaproteobacteria</taxon>
        <taxon>Holosporales</taxon>
        <taxon>Holosporaceae</taxon>
        <taxon>Holospora</taxon>
    </lineage>
</organism>
<dbReference type="AlphaFoldDB" id="A0A023DY40"/>
<protein>
    <submittedName>
        <fullName evidence="1">Uncharacterized protein</fullName>
    </submittedName>
</protein>
<dbReference type="RefSeq" id="WP_162531141.1">
    <property type="nucleotide sequence ID" value="NZ_BAUP01000037.1"/>
</dbReference>
<proteinExistence type="predicted"/>